<evidence type="ECO:0000313" key="2">
    <source>
        <dbReference type="EMBL" id="PKB19237.1"/>
    </source>
</evidence>
<dbReference type="Gene3D" id="3.20.20.140">
    <property type="entry name" value="Metal-dependent hydrolases"/>
    <property type="match status" value="2"/>
</dbReference>
<dbReference type="GO" id="GO:0005829">
    <property type="term" value="C:cytosol"/>
    <property type="evidence" value="ECO:0007669"/>
    <property type="project" value="TreeGrafter"/>
</dbReference>
<gene>
    <name evidence="2" type="ORF">B0I00_1467</name>
</gene>
<dbReference type="PANTHER" id="PTHR11647:SF1">
    <property type="entry name" value="COLLAPSIN RESPONSE MEDIATOR PROTEIN"/>
    <property type="match status" value="1"/>
</dbReference>
<dbReference type="InterPro" id="IPR013108">
    <property type="entry name" value="Amidohydro_3"/>
</dbReference>
<reference evidence="2 3" key="1">
    <citation type="submission" date="2017-11" db="EMBL/GenBank/DDBJ databases">
        <title>Genomic Encyclopedia of Type Strains, Phase III (KMG-III): the genomes of soil and plant-associated and newly described type strains.</title>
        <authorList>
            <person name="Whitman W."/>
        </authorList>
    </citation>
    <scope>NUCLEOTIDE SEQUENCE [LARGE SCALE GENOMIC DNA]</scope>
    <source>
        <strain evidence="2 3">CGMCC 1.12274</strain>
    </source>
</reference>
<dbReference type="InterPro" id="IPR011059">
    <property type="entry name" value="Metal-dep_hydrolase_composite"/>
</dbReference>
<dbReference type="EMBL" id="PHUF01000003">
    <property type="protein sequence ID" value="PKB19237.1"/>
    <property type="molecule type" value="Genomic_DNA"/>
</dbReference>
<dbReference type="OrthoDB" id="9766983at2"/>
<protein>
    <submittedName>
        <fullName evidence="2">Dihydroorotase</fullName>
    </submittedName>
</protein>
<feature type="domain" description="Amidohydrolase 3" evidence="1">
    <location>
        <begin position="45"/>
        <end position="558"/>
    </location>
</feature>
<evidence type="ECO:0000259" key="1">
    <source>
        <dbReference type="Pfam" id="PF07969"/>
    </source>
</evidence>
<dbReference type="GO" id="GO:0016812">
    <property type="term" value="F:hydrolase activity, acting on carbon-nitrogen (but not peptide) bonds, in cyclic amides"/>
    <property type="evidence" value="ECO:0007669"/>
    <property type="project" value="TreeGrafter"/>
</dbReference>
<organism evidence="2 3">
    <name type="scientific">Novosphingobium kunmingense</name>
    <dbReference type="NCBI Taxonomy" id="1211806"/>
    <lineage>
        <taxon>Bacteria</taxon>
        <taxon>Pseudomonadati</taxon>
        <taxon>Pseudomonadota</taxon>
        <taxon>Alphaproteobacteria</taxon>
        <taxon>Sphingomonadales</taxon>
        <taxon>Sphingomonadaceae</taxon>
        <taxon>Novosphingobium</taxon>
    </lineage>
</organism>
<evidence type="ECO:0000313" key="3">
    <source>
        <dbReference type="Proteomes" id="UP000232587"/>
    </source>
</evidence>
<dbReference type="Pfam" id="PF07969">
    <property type="entry name" value="Amidohydro_3"/>
    <property type="match status" value="1"/>
</dbReference>
<accession>A0A2N0HJW4</accession>
<dbReference type="Proteomes" id="UP000232587">
    <property type="component" value="Unassembled WGS sequence"/>
</dbReference>
<dbReference type="PANTHER" id="PTHR11647">
    <property type="entry name" value="HYDRANTOINASE/DIHYDROPYRIMIDINASE FAMILY MEMBER"/>
    <property type="match status" value="1"/>
</dbReference>
<dbReference type="SUPFAM" id="SSF51338">
    <property type="entry name" value="Composite domain of metallo-dependent hydrolases"/>
    <property type="match status" value="1"/>
</dbReference>
<dbReference type="AlphaFoldDB" id="A0A2N0HJW4"/>
<name>A0A2N0HJW4_9SPHN</name>
<dbReference type="InterPro" id="IPR032466">
    <property type="entry name" value="Metal_Hydrolase"/>
</dbReference>
<dbReference type="InterPro" id="IPR050378">
    <property type="entry name" value="Metallo-dep_Hydrolases_sf"/>
</dbReference>
<comment type="caution">
    <text evidence="2">The sequence shown here is derived from an EMBL/GenBank/DDBJ whole genome shotgun (WGS) entry which is preliminary data.</text>
</comment>
<proteinExistence type="predicted"/>
<keyword evidence="3" id="KW-1185">Reference proteome</keyword>
<sequence>MARLDCVIRGGTIVDGTGATSFEGDVGIADGRIVAVGKVEDNGAEEIDARGLLVTPGFVDIHTHYDGQATWDSQLAPSSWHGVTTAVMGNCGVGFAPVKPEDRNRLVELMEGVEDIPGTALHEGLSWNWRSFPDYMDALEARPRDMDLCAQLPHGALRVFVMGERGANLEAATAEDNAEMRRLTAEAMRAGAVGVSTSRTLNHRTVKGDPTPSLRATEDELTAIALGLRDAGSGVFELISDFNQPDVDTEFAMVRRIVEASGRPLSLSLGQSHSQPDGWRHLLGLIDQAVEDGQDIRAQVAPRPIGVLLGLQASASPFSHLAPYKTIADLPFDQRLAAMRDPHFRETLLAAAREAALGPQNQVLTSARLTTDFRMIFPLGDPPNYEPAEETSLANQALREGRDAFDLAYDAMIANGGRDFMLRPFANYAAYNLDATGEMLAAPNTLMGLGDGGAHVGLISDGSFPTYLLSHWGRDRAAGRLSVEELVRRQTSANALAMGLADRGRIAPGLKADLNVIDFARLAVRRPEMAYDLPAGGKRLLQRADGYRATLVSGQVTYRNGEATGALPGRLVRAA</sequence>
<dbReference type="SUPFAM" id="SSF51556">
    <property type="entry name" value="Metallo-dependent hydrolases"/>
    <property type="match status" value="1"/>
</dbReference>
<dbReference type="RefSeq" id="WP_100867142.1">
    <property type="nucleotide sequence ID" value="NZ_PHUF01000003.1"/>
</dbReference>
<dbReference type="CDD" id="cd01297">
    <property type="entry name" value="D-aminoacylase"/>
    <property type="match status" value="1"/>
</dbReference>